<dbReference type="Pfam" id="PF06985">
    <property type="entry name" value="HET"/>
    <property type="match status" value="1"/>
</dbReference>
<dbReference type="InterPro" id="IPR052895">
    <property type="entry name" value="HetReg/Transcr_Mod"/>
</dbReference>
<name>A0A2V1E1S4_9PLEO</name>
<evidence type="ECO:0000259" key="1">
    <source>
        <dbReference type="Pfam" id="PF06985"/>
    </source>
</evidence>
<dbReference type="Proteomes" id="UP000244855">
    <property type="component" value="Unassembled WGS sequence"/>
</dbReference>
<dbReference type="Pfam" id="PF26639">
    <property type="entry name" value="Het-6_barrel"/>
    <property type="match status" value="1"/>
</dbReference>
<gene>
    <name evidence="2" type="ORF">DM02DRAFT_726738</name>
</gene>
<dbReference type="EMBL" id="KZ805335">
    <property type="protein sequence ID" value="PVI03100.1"/>
    <property type="molecule type" value="Genomic_DNA"/>
</dbReference>
<dbReference type="PANTHER" id="PTHR24148:SF73">
    <property type="entry name" value="HET DOMAIN PROTEIN (AFU_ORTHOLOGUE AFUA_8G01020)"/>
    <property type="match status" value="1"/>
</dbReference>
<dbReference type="PANTHER" id="PTHR24148">
    <property type="entry name" value="ANKYRIN REPEAT DOMAIN-CONTAINING PROTEIN 39 HOMOLOG-RELATED"/>
    <property type="match status" value="1"/>
</dbReference>
<reference evidence="2 3" key="1">
    <citation type="journal article" date="2018" name="Sci. Rep.">
        <title>Comparative genomics provides insights into the lifestyle and reveals functional heterogeneity of dark septate endophytic fungi.</title>
        <authorList>
            <person name="Knapp D.G."/>
            <person name="Nemeth J.B."/>
            <person name="Barry K."/>
            <person name="Hainaut M."/>
            <person name="Henrissat B."/>
            <person name="Johnson J."/>
            <person name="Kuo A."/>
            <person name="Lim J.H.P."/>
            <person name="Lipzen A."/>
            <person name="Nolan M."/>
            <person name="Ohm R.A."/>
            <person name="Tamas L."/>
            <person name="Grigoriev I.V."/>
            <person name="Spatafora J.W."/>
            <person name="Nagy L.G."/>
            <person name="Kovacs G.M."/>
        </authorList>
    </citation>
    <scope>NUCLEOTIDE SEQUENCE [LARGE SCALE GENOMIC DNA]</scope>
    <source>
        <strain evidence="2 3">DSE2036</strain>
    </source>
</reference>
<dbReference type="InterPro" id="IPR010730">
    <property type="entry name" value="HET"/>
</dbReference>
<dbReference type="STRING" id="97972.A0A2V1E1S4"/>
<feature type="domain" description="Heterokaryon incompatibility" evidence="1">
    <location>
        <begin position="44"/>
        <end position="185"/>
    </location>
</feature>
<evidence type="ECO:0000313" key="2">
    <source>
        <dbReference type="EMBL" id="PVI03100.1"/>
    </source>
</evidence>
<keyword evidence="3" id="KW-1185">Reference proteome</keyword>
<dbReference type="OrthoDB" id="2157530at2759"/>
<organism evidence="2 3">
    <name type="scientific">Periconia macrospinosa</name>
    <dbReference type="NCBI Taxonomy" id="97972"/>
    <lineage>
        <taxon>Eukaryota</taxon>
        <taxon>Fungi</taxon>
        <taxon>Dikarya</taxon>
        <taxon>Ascomycota</taxon>
        <taxon>Pezizomycotina</taxon>
        <taxon>Dothideomycetes</taxon>
        <taxon>Pleosporomycetidae</taxon>
        <taxon>Pleosporales</taxon>
        <taxon>Massarineae</taxon>
        <taxon>Periconiaceae</taxon>
        <taxon>Periconia</taxon>
    </lineage>
</organism>
<dbReference type="AlphaFoldDB" id="A0A2V1E1S4"/>
<evidence type="ECO:0000313" key="3">
    <source>
        <dbReference type="Proteomes" id="UP000244855"/>
    </source>
</evidence>
<sequence length="567" mass="64665">MTSFEYQPLDDADTIRCMILEAGQPEEPLSCILYPTKLADAGTYLALSYVWGDPNRRDATIMCNEAPLKITKSLQSALKEIRQSNESICIWADAVCINQKDPIERAEQVIHMASIYRAASNVIVHLGTDPEKKAGQAFEIATRLVDDHAYQERFFGDWNDKKRHVTLLKWLYSLPWFHRVWTTQEIGLAMSATFICGAARIEWDTLHQAFELLATRATSRQLRKFNFNPKKVSCLYLSFFQEDSFLSVLARMRTRQTSEQRDRVFATLHHAGARIEDENGSRGIVRVDYNADLQDIYIETAVGILTKSESLDFLSYVNYQDLSTPLPSWVPQWHLWPLTHLLPEREGHQYSASEGLSASDDEEDPVFEIYDKKIQVRGVHCDVIDWCLPKWTKLDLNSKPGLRIKQVWNKVEDRAFITYKYDILNTLVRTFAANSGTESAKQNFSSFWRLVFDDKPPYPHLLSPTTTTVSEDRNEESSIFSEEAWHALQGRKIFQTKGGYIGIGPQTLDKGDSLFVLCGGKVPFILRNASPEGYRLVGEAYVDGIMEGQVQGWIKPGGHQVAPLQIY</sequence>
<proteinExistence type="predicted"/>
<accession>A0A2V1E1S4</accession>
<protein>
    <submittedName>
        <fullName evidence="2">HET-domain-containing protein</fullName>
    </submittedName>
</protein>